<feature type="region of interest" description="Disordered" evidence="1">
    <location>
        <begin position="1"/>
        <end position="59"/>
    </location>
</feature>
<accession>A0A0B7AB78</accession>
<reference evidence="2" key="1">
    <citation type="submission" date="2014-12" db="EMBL/GenBank/DDBJ databases">
        <title>Insight into the proteome of Arion vulgaris.</title>
        <authorList>
            <person name="Aradska J."/>
            <person name="Bulat T."/>
            <person name="Smidak R."/>
            <person name="Sarate P."/>
            <person name="Gangsoo J."/>
            <person name="Sialana F."/>
            <person name="Bilban M."/>
            <person name="Lubec G."/>
        </authorList>
    </citation>
    <scope>NUCLEOTIDE SEQUENCE</scope>
    <source>
        <tissue evidence="2">Skin</tissue>
    </source>
</reference>
<dbReference type="AlphaFoldDB" id="A0A0B7AB78"/>
<sequence length="59" mass="6633">LFDDEVSRPPLIPEHDGNTSQLSRDQVLDWSCSRSDRQWPSGGELDWNPKVHGSNSAGR</sequence>
<gene>
    <name evidence="2" type="primary">ORF103844</name>
</gene>
<name>A0A0B7AB78_9EUPU</name>
<dbReference type="EMBL" id="HACG01030416">
    <property type="protein sequence ID" value="CEK77281.1"/>
    <property type="molecule type" value="Transcribed_RNA"/>
</dbReference>
<proteinExistence type="predicted"/>
<evidence type="ECO:0000313" key="2">
    <source>
        <dbReference type="EMBL" id="CEK77281.1"/>
    </source>
</evidence>
<feature type="non-terminal residue" evidence="2">
    <location>
        <position position="1"/>
    </location>
</feature>
<protein>
    <submittedName>
        <fullName evidence="2">Uncharacterized protein</fullName>
    </submittedName>
</protein>
<evidence type="ECO:0000256" key="1">
    <source>
        <dbReference type="SAM" id="MobiDB-lite"/>
    </source>
</evidence>
<organism evidence="2">
    <name type="scientific">Arion vulgaris</name>
    <dbReference type="NCBI Taxonomy" id="1028688"/>
    <lineage>
        <taxon>Eukaryota</taxon>
        <taxon>Metazoa</taxon>
        <taxon>Spiralia</taxon>
        <taxon>Lophotrochozoa</taxon>
        <taxon>Mollusca</taxon>
        <taxon>Gastropoda</taxon>
        <taxon>Heterobranchia</taxon>
        <taxon>Euthyneura</taxon>
        <taxon>Panpulmonata</taxon>
        <taxon>Eupulmonata</taxon>
        <taxon>Stylommatophora</taxon>
        <taxon>Helicina</taxon>
        <taxon>Arionoidea</taxon>
        <taxon>Arionidae</taxon>
        <taxon>Arion</taxon>
    </lineage>
</organism>